<dbReference type="InterPro" id="IPR037883">
    <property type="entry name" value="Knr4/Smi1-like_sf"/>
</dbReference>
<dbReference type="SUPFAM" id="SSF160631">
    <property type="entry name" value="SMI1/KNR4-like"/>
    <property type="match status" value="1"/>
</dbReference>
<proteinExistence type="predicted"/>
<accession>A0A1L5FB78</accession>
<dbReference type="SMART" id="SM00860">
    <property type="entry name" value="SMI1_KNR4"/>
    <property type="match status" value="1"/>
</dbReference>
<feature type="domain" description="Knr4/Smi1-like" evidence="1">
    <location>
        <begin position="27"/>
        <end position="141"/>
    </location>
</feature>
<dbReference type="AlphaFoldDB" id="A0A1L5FB78"/>
<reference evidence="2 3" key="1">
    <citation type="submission" date="2016-12" db="EMBL/GenBank/DDBJ databases">
        <title>Complete genome sequence of Clostridium kluyveri JZZ isolated from the pit mud of a Chinese flavor liquor-making factory.</title>
        <authorList>
            <person name="Wang Y."/>
        </authorList>
    </citation>
    <scope>NUCLEOTIDE SEQUENCE [LARGE SCALE GENOMIC DNA]</scope>
    <source>
        <strain evidence="2 3">JZZ</strain>
    </source>
</reference>
<organism evidence="2 3">
    <name type="scientific">Clostridium kluyveri</name>
    <dbReference type="NCBI Taxonomy" id="1534"/>
    <lineage>
        <taxon>Bacteria</taxon>
        <taxon>Bacillati</taxon>
        <taxon>Bacillota</taxon>
        <taxon>Clostridia</taxon>
        <taxon>Eubacteriales</taxon>
        <taxon>Clostridiaceae</taxon>
        <taxon>Clostridium</taxon>
    </lineage>
</organism>
<evidence type="ECO:0000313" key="3">
    <source>
        <dbReference type="Proteomes" id="UP000184604"/>
    </source>
</evidence>
<dbReference type="Pfam" id="PF09346">
    <property type="entry name" value="SMI1_KNR4"/>
    <property type="match status" value="1"/>
</dbReference>
<gene>
    <name evidence="2" type="ORF">BS101_16675</name>
</gene>
<evidence type="ECO:0000313" key="2">
    <source>
        <dbReference type="EMBL" id="APM40252.1"/>
    </source>
</evidence>
<protein>
    <recommendedName>
        <fullName evidence="1">Knr4/Smi1-like domain-containing protein</fullName>
    </recommendedName>
</protein>
<sequence length="152" mass="18168">MKNFRFLKEYIVDKPQSTNEKRHIFYSVEQNEVINAENRMENNFPNELKEFYSEIGYGFLCKDDKVHTNRIMHPSDIADFYCEDEVYSYVDRDLYESNELIFFDLGGEGDFLTLKLDGEDNGAVYYFGRKVAESLKDFLIKMDQETNYYMKK</sequence>
<name>A0A1L5FB78_CLOKL</name>
<dbReference type="OrthoDB" id="2635342at2"/>
<dbReference type="EMBL" id="CP018335">
    <property type="protein sequence ID" value="APM40252.1"/>
    <property type="molecule type" value="Genomic_DNA"/>
</dbReference>
<dbReference type="RefSeq" id="WP_073539851.1">
    <property type="nucleotide sequence ID" value="NZ_CP018335.1"/>
</dbReference>
<evidence type="ECO:0000259" key="1">
    <source>
        <dbReference type="SMART" id="SM00860"/>
    </source>
</evidence>
<dbReference type="Gene3D" id="3.40.1580.10">
    <property type="entry name" value="SMI1/KNR4-like"/>
    <property type="match status" value="1"/>
</dbReference>
<dbReference type="Proteomes" id="UP000184604">
    <property type="component" value="Chromosome"/>
</dbReference>
<dbReference type="InterPro" id="IPR018958">
    <property type="entry name" value="Knr4/Smi1-like_dom"/>
</dbReference>